<sequence>MNKERLNCKQEVFILNAPIYLKRTFSVKPKNDVLRLKDFTF</sequence>
<evidence type="ECO:0000313" key="2">
    <source>
        <dbReference type="Proteomes" id="UP000076661"/>
    </source>
</evidence>
<protein>
    <submittedName>
        <fullName evidence="1">Uncharacterized protein</fullName>
    </submittedName>
</protein>
<name>A0A162B4B5_9GAMM</name>
<accession>A0A162B4B5</accession>
<dbReference type="PATRIC" id="fig|1365257.3.peg.2709"/>
<dbReference type="EMBL" id="AUXX01000017">
    <property type="protein sequence ID" value="KZN66371.1"/>
    <property type="molecule type" value="Genomic_DNA"/>
</dbReference>
<evidence type="ECO:0000313" key="1">
    <source>
        <dbReference type="EMBL" id="KZN66371.1"/>
    </source>
</evidence>
<proteinExistence type="predicted"/>
<gene>
    <name evidence="1" type="ORF">N478_20105</name>
</gene>
<reference evidence="1 2" key="1">
    <citation type="submission" date="2013-07" db="EMBL/GenBank/DDBJ databases">
        <title>Comparative Genomic and Metabolomic Analysis of Twelve Strains of Pseudoalteromonas luteoviolacea.</title>
        <authorList>
            <person name="Vynne N.G."/>
            <person name="Mansson M."/>
            <person name="Gram L."/>
        </authorList>
    </citation>
    <scope>NUCLEOTIDE SEQUENCE [LARGE SCALE GENOMIC DNA]</scope>
    <source>
        <strain evidence="1 2">S4060-1</strain>
    </source>
</reference>
<comment type="caution">
    <text evidence="1">The sequence shown here is derived from an EMBL/GenBank/DDBJ whole genome shotgun (WGS) entry which is preliminary data.</text>
</comment>
<organism evidence="1 2">
    <name type="scientific">Pseudoalteromonas luteoviolacea S4060-1</name>
    <dbReference type="NCBI Taxonomy" id="1365257"/>
    <lineage>
        <taxon>Bacteria</taxon>
        <taxon>Pseudomonadati</taxon>
        <taxon>Pseudomonadota</taxon>
        <taxon>Gammaproteobacteria</taxon>
        <taxon>Alteromonadales</taxon>
        <taxon>Pseudoalteromonadaceae</taxon>
        <taxon>Pseudoalteromonas</taxon>
    </lineage>
</organism>
<dbReference type="Proteomes" id="UP000076661">
    <property type="component" value="Unassembled WGS sequence"/>
</dbReference>
<dbReference type="AlphaFoldDB" id="A0A162B4B5"/>